<accession>A0ACB6QEI7</accession>
<evidence type="ECO:0000313" key="2">
    <source>
        <dbReference type="Proteomes" id="UP000799755"/>
    </source>
</evidence>
<organism evidence="1 2">
    <name type="scientific">Lindgomyces ingoldianus</name>
    <dbReference type="NCBI Taxonomy" id="673940"/>
    <lineage>
        <taxon>Eukaryota</taxon>
        <taxon>Fungi</taxon>
        <taxon>Dikarya</taxon>
        <taxon>Ascomycota</taxon>
        <taxon>Pezizomycotina</taxon>
        <taxon>Dothideomycetes</taxon>
        <taxon>Pleosporomycetidae</taxon>
        <taxon>Pleosporales</taxon>
        <taxon>Lindgomycetaceae</taxon>
        <taxon>Lindgomyces</taxon>
    </lineage>
</organism>
<evidence type="ECO:0000313" key="1">
    <source>
        <dbReference type="EMBL" id="KAF2465331.1"/>
    </source>
</evidence>
<name>A0ACB6QEI7_9PLEO</name>
<protein>
    <submittedName>
        <fullName evidence="1">FAD-linked oxidoreductase</fullName>
    </submittedName>
</protein>
<gene>
    <name evidence="1" type="ORF">BDR25DRAFT_270517</name>
</gene>
<proteinExistence type="predicted"/>
<dbReference type="Proteomes" id="UP000799755">
    <property type="component" value="Unassembled WGS sequence"/>
</dbReference>
<reference evidence="1" key="1">
    <citation type="journal article" date="2020" name="Stud. Mycol.">
        <title>101 Dothideomycetes genomes: a test case for predicting lifestyles and emergence of pathogens.</title>
        <authorList>
            <person name="Haridas S."/>
            <person name="Albert R."/>
            <person name="Binder M."/>
            <person name="Bloem J."/>
            <person name="Labutti K."/>
            <person name="Salamov A."/>
            <person name="Andreopoulos B."/>
            <person name="Baker S."/>
            <person name="Barry K."/>
            <person name="Bills G."/>
            <person name="Bluhm B."/>
            <person name="Cannon C."/>
            <person name="Castanera R."/>
            <person name="Culley D."/>
            <person name="Daum C."/>
            <person name="Ezra D."/>
            <person name="Gonzalez J."/>
            <person name="Henrissat B."/>
            <person name="Kuo A."/>
            <person name="Liang C."/>
            <person name="Lipzen A."/>
            <person name="Lutzoni F."/>
            <person name="Magnuson J."/>
            <person name="Mondo S."/>
            <person name="Nolan M."/>
            <person name="Ohm R."/>
            <person name="Pangilinan J."/>
            <person name="Park H.-J."/>
            <person name="Ramirez L."/>
            <person name="Alfaro M."/>
            <person name="Sun H."/>
            <person name="Tritt A."/>
            <person name="Yoshinaga Y."/>
            <person name="Zwiers L.-H."/>
            <person name="Turgeon B."/>
            <person name="Goodwin S."/>
            <person name="Spatafora J."/>
            <person name="Crous P."/>
            <person name="Grigoriev I."/>
        </authorList>
    </citation>
    <scope>NUCLEOTIDE SEQUENCE</scope>
    <source>
        <strain evidence="1">ATCC 200398</strain>
    </source>
</reference>
<comment type="caution">
    <text evidence="1">The sequence shown here is derived from an EMBL/GenBank/DDBJ whole genome shotgun (WGS) entry which is preliminary data.</text>
</comment>
<keyword evidence="2" id="KW-1185">Reference proteome</keyword>
<dbReference type="EMBL" id="MU003530">
    <property type="protein sequence ID" value="KAF2465331.1"/>
    <property type="molecule type" value="Genomic_DNA"/>
</dbReference>
<sequence>MGPRVRSLRHFEGIALSHRTVSQTPRFVHSSSRRHVSAAPTSPTSSSHLLSNSPPTRSPPTPSRLARLPTSSVLRSYLITGMSSSPALLSLCFTVLRRMLDSKSFLMSIERNPVLAKLLKSTFYAQFCAGETSKEVKVNTTAARDVLGYDGIILEYALEVLGGGTSQITEEETAKEIEVWRKGMLESVEVAREGDFIGLKWSGLGRRALQLLKSQEDATPAMWSAILAACDAAAAKNVALLPGAEEESTNPGLDKWTLALQKKYNTPESGHAIIYSTYQCYLKSTPIKLAQHLAQAEREGYIAGVKLVRGAYLASEPRQLIWNTKEETDACYDACAEAVLRRHWTSSILPPPPPSHSTSASTPTSTSAFPNVNIVLATHNHASVQRAQAIRSSQLLSSSAESLPRLTYAQLQGMADEISQELVQAADKKADVQAKVVKCMTWGTTTECLNFLLRRASENKEAALRTEDTRRAMGKELWRRVKGAFGVI</sequence>